<accession>A0A1G4ECU0</accession>
<dbReference type="VEuPathDB" id="PlasmoDB:PVP01_1001400"/>
<dbReference type="InterPro" id="IPR008780">
    <property type="entry name" value="Plasmodium_Vir"/>
</dbReference>
<dbReference type="EMBL" id="FLYH01000333">
    <property type="protein sequence ID" value="SCA60374.1"/>
    <property type="molecule type" value="Genomic_DNA"/>
</dbReference>
<dbReference type="AlphaFoldDB" id="A0A1G4ECU0"/>
<dbReference type="VEuPathDB" id="PlasmoDB:PVW1_100017500"/>
<gene>
    <name evidence="1" type="ORF">PVT01_000100500</name>
</gene>
<reference evidence="1 2" key="1">
    <citation type="submission" date="2016-07" db="EMBL/GenBank/DDBJ databases">
        <authorList>
            <consortium name="Pathogen Informatics"/>
        </authorList>
    </citation>
    <scope>NUCLEOTIDE SEQUENCE [LARGE SCALE GENOMIC DNA]</scope>
</reference>
<sequence length="369" mass="42760">MSDNKLDISKWKEDYSFLEEFWNMYNEFDKPVEDDKNVHLYGAFCDPLMKKLGENKKEHKNICMKLVRNLGCYPLVGNPYFDPKNDRCMILQYWIYNSVKNQQISNNLITACFDDYKGHMNGIAKTPNCHYHPYEENYNDPKNMIILEIFLSNMNTVKYMLDKENYTINANLQKYICECVQIYKEMYKTYCRNKDEDQMRKLPCSTLNAIKTTYKAFLSNKTYKNYKIPSLDDVENEYKNNCLSSKPELIITAPRDNDGSASPSLSYDRVKQTDELYSQPILNNDKTGNSMSRTVSTTVGTVAGASSIIALLYKFTPGRNWMLSGFRGGRGRISNNLHAEQPNELFYDGFESEVLSSYNPTYNVGYGSV</sequence>
<dbReference type="Proteomes" id="UP000196402">
    <property type="component" value="Unassembled WGS sequence"/>
</dbReference>
<proteinExistence type="predicted"/>
<dbReference type="VEuPathDB" id="PlasmoDB:PVPAM_100006800"/>
<evidence type="ECO:0000313" key="2">
    <source>
        <dbReference type="Proteomes" id="UP000196402"/>
    </source>
</evidence>
<organism evidence="1 2">
    <name type="scientific">Plasmodium vivax</name>
    <name type="common">malaria parasite P. vivax</name>
    <dbReference type="NCBI Taxonomy" id="5855"/>
    <lineage>
        <taxon>Eukaryota</taxon>
        <taxon>Sar</taxon>
        <taxon>Alveolata</taxon>
        <taxon>Apicomplexa</taxon>
        <taxon>Aconoidasida</taxon>
        <taxon>Haemosporida</taxon>
        <taxon>Plasmodiidae</taxon>
        <taxon>Plasmodium</taxon>
        <taxon>Plasmodium (Plasmodium)</taxon>
    </lineage>
</organism>
<protein>
    <submittedName>
        <fullName evidence="1">Vir protein, putative</fullName>
    </submittedName>
</protein>
<evidence type="ECO:0000313" key="1">
    <source>
        <dbReference type="EMBL" id="SCA60374.1"/>
    </source>
</evidence>
<name>A0A1G4ECU0_PLAVI</name>
<dbReference type="Pfam" id="PF05795">
    <property type="entry name" value="Plasmodium_Vir"/>
    <property type="match status" value="1"/>
</dbReference>